<comment type="caution">
    <text evidence="2">The sequence shown here is derived from an EMBL/GenBank/DDBJ whole genome shotgun (WGS) entry which is preliminary data.</text>
</comment>
<dbReference type="InParanoid" id="A0A7J7CE91"/>
<organism evidence="2 3">
    <name type="scientific">Tripterygium wilfordii</name>
    <name type="common">Thunder God vine</name>
    <dbReference type="NCBI Taxonomy" id="458696"/>
    <lineage>
        <taxon>Eukaryota</taxon>
        <taxon>Viridiplantae</taxon>
        <taxon>Streptophyta</taxon>
        <taxon>Embryophyta</taxon>
        <taxon>Tracheophyta</taxon>
        <taxon>Spermatophyta</taxon>
        <taxon>Magnoliopsida</taxon>
        <taxon>eudicotyledons</taxon>
        <taxon>Gunneridae</taxon>
        <taxon>Pentapetalae</taxon>
        <taxon>rosids</taxon>
        <taxon>fabids</taxon>
        <taxon>Celastrales</taxon>
        <taxon>Celastraceae</taxon>
        <taxon>Tripterygium</taxon>
    </lineage>
</organism>
<sequence length="284" mass="32218">MRAFSVSLDSSSPLVVFSQSVTPPVTLIPTRVSGHLSRINAFHSVVDRPSVLYCNCIDSPSPSNSTDYDEENEIDCDDFTDDYLLSSDEISDSVQEDGVYVEIESPGKRTRRIRSKIAIEASLDTIWDMLTDYEKLADFIPGLAVSQLIEKKDKFARLYQIGQQNLPFGLKFNAKCILDCYEKDLENFPSGKRRDIEFKMTEGDFQIFEGKWTIEQFIKESSVESDLSFSQGFETTLSYSVDIKPKLWLPVSLVEGRLCQEIKINLSSIRERAQKVIHNTIAAH</sequence>
<dbReference type="SUPFAM" id="SSF55961">
    <property type="entry name" value="Bet v1-like"/>
    <property type="match status" value="1"/>
</dbReference>
<reference evidence="2 3" key="1">
    <citation type="journal article" date="2020" name="Nat. Commun.">
        <title>Genome of Tripterygium wilfordii and identification of cytochrome P450 involved in triptolide biosynthesis.</title>
        <authorList>
            <person name="Tu L."/>
            <person name="Su P."/>
            <person name="Zhang Z."/>
            <person name="Gao L."/>
            <person name="Wang J."/>
            <person name="Hu T."/>
            <person name="Zhou J."/>
            <person name="Zhang Y."/>
            <person name="Zhao Y."/>
            <person name="Liu Y."/>
            <person name="Song Y."/>
            <person name="Tong Y."/>
            <person name="Lu Y."/>
            <person name="Yang J."/>
            <person name="Xu C."/>
            <person name="Jia M."/>
            <person name="Peters R.J."/>
            <person name="Huang L."/>
            <person name="Gao W."/>
        </authorList>
    </citation>
    <scope>NUCLEOTIDE SEQUENCE [LARGE SCALE GENOMIC DNA]</scope>
    <source>
        <strain evidence="3">cv. XIE 37</strain>
        <tissue evidence="2">Leaf</tissue>
    </source>
</reference>
<dbReference type="InterPro" id="IPR023393">
    <property type="entry name" value="START-like_dom_sf"/>
</dbReference>
<protein>
    <recommendedName>
        <fullName evidence="1">Coenzyme Q-binding protein COQ10 START domain-containing protein</fullName>
    </recommendedName>
</protein>
<dbReference type="Gene3D" id="3.30.530.20">
    <property type="match status" value="1"/>
</dbReference>
<dbReference type="Pfam" id="PF03364">
    <property type="entry name" value="Polyketide_cyc"/>
    <property type="match status" value="1"/>
</dbReference>
<feature type="domain" description="Coenzyme Q-binding protein COQ10 START" evidence="1">
    <location>
        <begin position="119"/>
        <end position="258"/>
    </location>
</feature>
<dbReference type="InterPro" id="IPR005031">
    <property type="entry name" value="COQ10_START"/>
</dbReference>
<dbReference type="AlphaFoldDB" id="A0A7J7CE91"/>
<dbReference type="FunCoup" id="A0A7J7CE91">
    <property type="interactions" value="548"/>
</dbReference>
<name>A0A7J7CE91_TRIWF</name>
<proteinExistence type="predicted"/>
<keyword evidence="3" id="KW-1185">Reference proteome</keyword>
<evidence type="ECO:0000259" key="1">
    <source>
        <dbReference type="Pfam" id="PF03364"/>
    </source>
</evidence>
<dbReference type="CDD" id="cd08866">
    <property type="entry name" value="SRPBCC_11"/>
    <property type="match status" value="1"/>
</dbReference>
<evidence type="ECO:0000313" key="3">
    <source>
        <dbReference type="Proteomes" id="UP000593562"/>
    </source>
</evidence>
<dbReference type="PANTHER" id="PTHR34060">
    <property type="entry name" value="POLYKETIDE CYCLASE / DEHYDRASE AND LIPID TRANSPORT PROTEIN"/>
    <property type="match status" value="1"/>
</dbReference>
<accession>A0A7J7CE91</accession>
<dbReference type="PANTHER" id="PTHR34060:SF1">
    <property type="entry name" value="POLYKETIDE CYCLASE _ DEHYDRASE AND LIPID TRANSPORT PROTEIN"/>
    <property type="match status" value="1"/>
</dbReference>
<evidence type="ECO:0000313" key="2">
    <source>
        <dbReference type="EMBL" id="KAF5732036.1"/>
    </source>
</evidence>
<dbReference type="Proteomes" id="UP000593562">
    <property type="component" value="Unassembled WGS sequence"/>
</dbReference>
<dbReference type="OrthoDB" id="5732at2759"/>
<dbReference type="EMBL" id="JAAARO010000018">
    <property type="protein sequence ID" value="KAF5732036.1"/>
    <property type="molecule type" value="Genomic_DNA"/>
</dbReference>
<gene>
    <name evidence="2" type="ORF">HS088_TW18G00724</name>
</gene>